<reference evidence="2 3" key="1">
    <citation type="submission" date="2017-01" db="EMBL/GenBank/DDBJ databases">
        <authorList>
            <person name="Mah S.A."/>
            <person name="Swanson W.J."/>
            <person name="Moy G.W."/>
            <person name="Vacquier V.D."/>
        </authorList>
    </citation>
    <scope>NUCLEOTIDE SEQUENCE [LARGE SCALE GENOMIC DNA]</scope>
    <source>
        <strain evidence="2 3">DCY110</strain>
    </source>
</reference>
<feature type="domain" description="HTH cro/C1-type" evidence="1">
    <location>
        <begin position="11"/>
        <end position="65"/>
    </location>
</feature>
<dbReference type="CDD" id="cd00093">
    <property type="entry name" value="HTH_XRE"/>
    <property type="match status" value="1"/>
</dbReference>
<dbReference type="Gene3D" id="1.10.260.40">
    <property type="entry name" value="lambda repressor-like DNA-binding domains"/>
    <property type="match status" value="1"/>
</dbReference>
<dbReference type="AlphaFoldDB" id="A0A1P8JX29"/>
<organism evidence="2 3">
    <name type="scientific">Rhodoferax koreensis</name>
    <dbReference type="NCBI Taxonomy" id="1842727"/>
    <lineage>
        <taxon>Bacteria</taxon>
        <taxon>Pseudomonadati</taxon>
        <taxon>Pseudomonadota</taxon>
        <taxon>Betaproteobacteria</taxon>
        <taxon>Burkholderiales</taxon>
        <taxon>Comamonadaceae</taxon>
        <taxon>Rhodoferax</taxon>
    </lineage>
</organism>
<gene>
    <name evidence="2" type="ORF">RD110_14865</name>
</gene>
<dbReference type="GO" id="GO:0003677">
    <property type="term" value="F:DNA binding"/>
    <property type="evidence" value="ECO:0007669"/>
    <property type="project" value="InterPro"/>
</dbReference>
<sequence length="106" mass="10629">MKSIADIANGLRSQLKATGMTQAALRAAAGLSARTLTLLLSGSHDFKLSTLLAVADRLGLEMVLVPKGAAAGLPQAGAAPASTVPSLIDLAQRRIGADQGADAGRP</sequence>
<name>A0A1P8JX29_9BURK</name>
<dbReference type="InterPro" id="IPR001387">
    <property type="entry name" value="Cro/C1-type_HTH"/>
</dbReference>
<dbReference type="EMBL" id="CP019236">
    <property type="protein sequence ID" value="APW38314.1"/>
    <property type="molecule type" value="Genomic_DNA"/>
</dbReference>
<dbReference type="RefSeq" id="WP_076200193.1">
    <property type="nucleotide sequence ID" value="NZ_CP019236.1"/>
</dbReference>
<keyword evidence="3" id="KW-1185">Reference proteome</keyword>
<dbReference type="STRING" id="1842727.RD110_14865"/>
<evidence type="ECO:0000313" key="3">
    <source>
        <dbReference type="Proteomes" id="UP000186609"/>
    </source>
</evidence>
<dbReference type="PROSITE" id="PS50943">
    <property type="entry name" value="HTH_CROC1"/>
    <property type="match status" value="1"/>
</dbReference>
<dbReference type="Pfam" id="PF13443">
    <property type="entry name" value="HTH_26"/>
    <property type="match status" value="1"/>
</dbReference>
<protein>
    <recommendedName>
        <fullName evidence="1">HTH cro/C1-type domain-containing protein</fullName>
    </recommendedName>
</protein>
<evidence type="ECO:0000313" key="2">
    <source>
        <dbReference type="EMBL" id="APW38314.1"/>
    </source>
</evidence>
<accession>A0A1P8JX29</accession>
<dbReference type="SUPFAM" id="SSF47413">
    <property type="entry name" value="lambda repressor-like DNA-binding domains"/>
    <property type="match status" value="1"/>
</dbReference>
<evidence type="ECO:0000259" key="1">
    <source>
        <dbReference type="PROSITE" id="PS50943"/>
    </source>
</evidence>
<proteinExistence type="predicted"/>
<dbReference type="KEGG" id="rhy:RD110_14865"/>
<dbReference type="Proteomes" id="UP000186609">
    <property type="component" value="Chromosome"/>
</dbReference>
<dbReference type="InterPro" id="IPR010982">
    <property type="entry name" value="Lambda_DNA-bd_dom_sf"/>
</dbReference>